<dbReference type="InterPro" id="IPR001647">
    <property type="entry name" value="HTH_TetR"/>
</dbReference>
<dbReference type="PRINTS" id="PR00455">
    <property type="entry name" value="HTHTETR"/>
</dbReference>
<name>A0ABT1KET8_9ACTN</name>
<evidence type="ECO:0000313" key="7">
    <source>
        <dbReference type="EMBL" id="MCP2352532.1"/>
    </source>
</evidence>
<keyword evidence="2 4" id="KW-0238">DNA-binding</keyword>
<proteinExistence type="predicted"/>
<accession>A0ABT1KET8</accession>
<dbReference type="InterPro" id="IPR050109">
    <property type="entry name" value="HTH-type_TetR-like_transc_reg"/>
</dbReference>
<keyword evidence="3" id="KW-0804">Transcription</keyword>
<reference evidence="7 8" key="1">
    <citation type="submission" date="2022-06" db="EMBL/GenBank/DDBJ databases">
        <title>Sequencing the genomes of 1000 actinobacteria strains.</title>
        <authorList>
            <person name="Klenk H.-P."/>
        </authorList>
    </citation>
    <scope>NUCLEOTIDE SEQUENCE [LARGE SCALE GENOMIC DNA]</scope>
    <source>
        <strain evidence="7 8">DSM 44170</strain>
    </source>
</reference>
<gene>
    <name evidence="7" type="ORF">HD595_008654</name>
</gene>
<dbReference type="PROSITE" id="PS50977">
    <property type="entry name" value="HTH_TETR_2"/>
    <property type="match status" value="1"/>
</dbReference>
<feature type="compositionally biased region" description="Low complexity" evidence="5">
    <location>
        <begin position="196"/>
        <end position="218"/>
    </location>
</feature>
<dbReference type="EMBL" id="JAMZEC010000001">
    <property type="protein sequence ID" value="MCP2352532.1"/>
    <property type="molecule type" value="Genomic_DNA"/>
</dbReference>
<feature type="DNA-binding region" description="H-T-H motif" evidence="4">
    <location>
        <begin position="36"/>
        <end position="55"/>
    </location>
</feature>
<evidence type="ECO:0000256" key="3">
    <source>
        <dbReference type="ARBA" id="ARBA00023163"/>
    </source>
</evidence>
<protein>
    <submittedName>
        <fullName evidence="7">AcrR family transcriptional regulator</fullName>
    </submittedName>
</protein>
<dbReference type="InterPro" id="IPR036271">
    <property type="entry name" value="Tet_transcr_reg_TetR-rel_C_sf"/>
</dbReference>
<dbReference type="Proteomes" id="UP001320766">
    <property type="component" value="Unassembled WGS sequence"/>
</dbReference>
<dbReference type="Gene3D" id="1.10.357.10">
    <property type="entry name" value="Tetracycline Repressor, domain 2"/>
    <property type="match status" value="1"/>
</dbReference>
<dbReference type="SUPFAM" id="SSF48498">
    <property type="entry name" value="Tetracyclin repressor-like, C-terminal domain"/>
    <property type="match status" value="1"/>
</dbReference>
<dbReference type="RefSeq" id="WP_253780058.1">
    <property type="nucleotide sequence ID" value="NZ_BAAAVE010000033.1"/>
</dbReference>
<dbReference type="InterPro" id="IPR011075">
    <property type="entry name" value="TetR_C"/>
</dbReference>
<keyword evidence="1" id="KW-0805">Transcription regulation</keyword>
<dbReference type="PANTHER" id="PTHR30055:SF148">
    <property type="entry name" value="TETR-FAMILY TRANSCRIPTIONAL REGULATOR"/>
    <property type="match status" value="1"/>
</dbReference>
<evidence type="ECO:0000256" key="5">
    <source>
        <dbReference type="SAM" id="MobiDB-lite"/>
    </source>
</evidence>
<feature type="domain" description="HTH tetR-type" evidence="6">
    <location>
        <begin position="13"/>
        <end position="73"/>
    </location>
</feature>
<evidence type="ECO:0000256" key="2">
    <source>
        <dbReference type="ARBA" id="ARBA00023125"/>
    </source>
</evidence>
<evidence type="ECO:0000313" key="8">
    <source>
        <dbReference type="Proteomes" id="UP001320766"/>
    </source>
</evidence>
<comment type="caution">
    <text evidence="7">The sequence shown here is derived from an EMBL/GenBank/DDBJ whole genome shotgun (WGS) entry which is preliminary data.</text>
</comment>
<dbReference type="Pfam" id="PF00440">
    <property type="entry name" value="TetR_N"/>
    <property type="match status" value="1"/>
</dbReference>
<dbReference type="SUPFAM" id="SSF46689">
    <property type="entry name" value="Homeodomain-like"/>
    <property type="match status" value="1"/>
</dbReference>
<feature type="region of interest" description="Disordered" evidence="5">
    <location>
        <begin position="192"/>
        <end position="218"/>
    </location>
</feature>
<organism evidence="7 8">
    <name type="scientific">Nonomuraea roseoviolacea subsp. carminata</name>
    <dbReference type="NCBI Taxonomy" id="160689"/>
    <lineage>
        <taxon>Bacteria</taxon>
        <taxon>Bacillati</taxon>
        <taxon>Actinomycetota</taxon>
        <taxon>Actinomycetes</taxon>
        <taxon>Streptosporangiales</taxon>
        <taxon>Streptosporangiaceae</taxon>
        <taxon>Nonomuraea</taxon>
    </lineage>
</organism>
<evidence type="ECO:0000256" key="1">
    <source>
        <dbReference type="ARBA" id="ARBA00023015"/>
    </source>
</evidence>
<dbReference type="Gene3D" id="1.10.10.60">
    <property type="entry name" value="Homeodomain-like"/>
    <property type="match status" value="1"/>
</dbReference>
<dbReference type="PANTHER" id="PTHR30055">
    <property type="entry name" value="HTH-TYPE TRANSCRIPTIONAL REGULATOR RUTR"/>
    <property type="match status" value="1"/>
</dbReference>
<evidence type="ECO:0000256" key="4">
    <source>
        <dbReference type="PROSITE-ProRule" id="PRU00335"/>
    </source>
</evidence>
<dbReference type="Pfam" id="PF16859">
    <property type="entry name" value="TetR_C_11"/>
    <property type="match status" value="1"/>
</dbReference>
<dbReference type="InterPro" id="IPR009057">
    <property type="entry name" value="Homeodomain-like_sf"/>
</dbReference>
<sequence length="218" mass="23603">MTDQRGPGRPRSEAARQAILNAAMLDLDEHGYAALTMQGIAARAGVGKQTVYRWWSSKADVVLEALIERAEQVVVAPDAGTLEGDLDAFLTATFREHGLRRVLTGLMAQALLDPEFAKAFRDRFLFSRRAALRQILDRAAARGEIPADVDRELLIDMVYGLLWYRLMLDHAPLGEPVGRQLTGLLLRAVSAPPPGTGAASTSPSGPTSSRPTSSRPTS</sequence>
<evidence type="ECO:0000259" key="6">
    <source>
        <dbReference type="PROSITE" id="PS50977"/>
    </source>
</evidence>
<keyword evidence="8" id="KW-1185">Reference proteome</keyword>